<reference evidence="2 3" key="1">
    <citation type="submission" date="2021-06" db="EMBL/GenBank/DDBJ databases">
        <title>Caerostris extrusa draft genome.</title>
        <authorList>
            <person name="Kono N."/>
            <person name="Arakawa K."/>
        </authorList>
    </citation>
    <scope>NUCLEOTIDE SEQUENCE [LARGE SCALE GENOMIC DNA]</scope>
</reference>
<evidence type="ECO:0000313" key="3">
    <source>
        <dbReference type="Proteomes" id="UP001054945"/>
    </source>
</evidence>
<feature type="compositionally biased region" description="Gly residues" evidence="1">
    <location>
        <begin position="94"/>
        <end position="118"/>
    </location>
</feature>
<feature type="region of interest" description="Disordered" evidence="1">
    <location>
        <begin position="213"/>
        <end position="242"/>
    </location>
</feature>
<organism evidence="2 3">
    <name type="scientific">Caerostris extrusa</name>
    <name type="common">Bark spider</name>
    <name type="synonym">Caerostris bankana</name>
    <dbReference type="NCBI Taxonomy" id="172846"/>
    <lineage>
        <taxon>Eukaryota</taxon>
        <taxon>Metazoa</taxon>
        <taxon>Ecdysozoa</taxon>
        <taxon>Arthropoda</taxon>
        <taxon>Chelicerata</taxon>
        <taxon>Arachnida</taxon>
        <taxon>Araneae</taxon>
        <taxon>Araneomorphae</taxon>
        <taxon>Entelegynae</taxon>
        <taxon>Araneoidea</taxon>
        <taxon>Araneidae</taxon>
        <taxon>Caerostris</taxon>
    </lineage>
</organism>
<dbReference type="AlphaFoldDB" id="A0AAV4Y0P8"/>
<proteinExistence type="predicted"/>
<keyword evidence="3" id="KW-1185">Reference proteome</keyword>
<sequence>MGFINDLLGNLNQGLPQEYLALQRRVLNVEENGYVPRDPRGPGRAASLTLERLQPATEYQLYLVAFALSGHPANISGKVHFVSPDATQNDSWSGRGGDGAGRGGGPHPLHGARGGSGDCGAGAGRLGVRHRALLQQVGQDPHAGALPAPVPLAPRHRQAQPTAPQRRPGAPRAVQHGVRGGPHPLPPAQDAPPPELRVRGQPLQEQERLHAVGAPHAQEGEERRGPQVACHTGGRPQPAALHGTVNLPAWRPRPTSEHLAKDPCCKSCFSLILANMNYSLQHSPTRSGHASLPRMEFGCGTMFPLCQYLSGAKDPCKSCFSLILANMN</sequence>
<comment type="caution">
    <text evidence="2">The sequence shown here is derived from an EMBL/GenBank/DDBJ whole genome shotgun (WGS) entry which is preliminary data.</text>
</comment>
<evidence type="ECO:0000313" key="2">
    <source>
        <dbReference type="EMBL" id="GIZ00988.1"/>
    </source>
</evidence>
<feature type="compositionally biased region" description="Pro residues" evidence="1">
    <location>
        <begin position="183"/>
        <end position="195"/>
    </location>
</feature>
<feature type="region of interest" description="Disordered" evidence="1">
    <location>
        <begin position="141"/>
        <end position="197"/>
    </location>
</feature>
<name>A0AAV4Y0P8_CAEEX</name>
<evidence type="ECO:0000256" key="1">
    <source>
        <dbReference type="SAM" id="MobiDB-lite"/>
    </source>
</evidence>
<feature type="region of interest" description="Disordered" evidence="1">
    <location>
        <begin position="86"/>
        <end position="118"/>
    </location>
</feature>
<accession>A0AAV4Y0P8</accession>
<gene>
    <name evidence="2" type="ORF">CEXT_460331</name>
</gene>
<dbReference type="EMBL" id="BPLR01001234">
    <property type="protein sequence ID" value="GIZ00988.1"/>
    <property type="molecule type" value="Genomic_DNA"/>
</dbReference>
<protein>
    <submittedName>
        <fullName evidence="2">Uncharacterized protein</fullName>
    </submittedName>
</protein>
<dbReference type="Proteomes" id="UP001054945">
    <property type="component" value="Unassembled WGS sequence"/>
</dbReference>